<gene>
    <name evidence="1" type="ORF">OG835_22195</name>
</gene>
<protein>
    <submittedName>
        <fullName evidence="1">Uncharacterized protein</fullName>
    </submittedName>
</protein>
<accession>A0ACD4ZLU6</accession>
<organism evidence="1 2">
    <name type="scientific">Streptomyces scopuliridis</name>
    <dbReference type="NCBI Taxonomy" id="452529"/>
    <lineage>
        <taxon>Bacteria</taxon>
        <taxon>Bacillati</taxon>
        <taxon>Actinomycetota</taxon>
        <taxon>Actinomycetes</taxon>
        <taxon>Kitasatosporales</taxon>
        <taxon>Streptomycetaceae</taxon>
        <taxon>Streptomyces</taxon>
    </lineage>
</organism>
<dbReference type="Proteomes" id="UP001348369">
    <property type="component" value="Chromosome"/>
</dbReference>
<dbReference type="EMBL" id="CP109109">
    <property type="protein sequence ID" value="WSB99452.1"/>
    <property type="molecule type" value="Genomic_DNA"/>
</dbReference>
<evidence type="ECO:0000313" key="1">
    <source>
        <dbReference type="EMBL" id="WSB99452.1"/>
    </source>
</evidence>
<reference evidence="1" key="1">
    <citation type="submission" date="2022-10" db="EMBL/GenBank/DDBJ databases">
        <title>The complete genomes of actinobacterial strains from the NBC collection.</title>
        <authorList>
            <person name="Joergensen T.S."/>
            <person name="Alvarez Arevalo M."/>
            <person name="Sterndorff E.B."/>
            <person name="Faurdal D."/>
            <person name="Vuksanovic O."/>
            <person name="Mourched A.-S."/>
            <person name="Charusanti P."/>
            <person name="Shaw S."/>
            <person name="Blin K."/>
            <person name="Weber T."/>
        </authorList>
    </citation>
    <scope>NUCLEOTIDE SEQUENCE</scope>
    <source>
        <strain evidence="1">NBC 01771</strain>
    </source>
</reference>
<sequence length="68" mass="7339">MPSRGSSGRSTPDSALRRHAKLDAIHRDIRIVGDMVLAFSSRLETLEKAQANDFTPARDAWTGASGGE</sequence>
<keyword evidence="2" id="KW-1185">Reference proteome</keyword>
<evidence type="ECO:0000313" key="2">
    <source>
        <dbReference type="Proteomes" id="UP001348369"/>
    </source>
</evidence>
<proteinExistence type="predicted"/>
<name>A0ACD4ZLU6_9ACTN</name>